<dbReference type="Proteomes" id="UP000271162">
    <property type="component" value="Unassembled WGS sequence"/>
</dbReference>
<protein>
    <submittedName>
        <fullName evidence="3">Secreted protein</fullName>
    </submittedName>
</protein>
<evidence type="ECO:0000313" key="3">
    <source>
        <dbReference type="WBParaSite" id="NBR_0001050301-mRNA-1"/>
    </source>
</evidence>
<gene>
    <name evidence="1" type="ORF">NBR_LOCUS10504</name>
</gene>
<reference evidence="1 2" key="2">
    <citation type="submission" date="2018-11" db="EMBL/GenBank/DDBJ databases">
        <authorList>
            <consortium name="Pathogen Informatics"/>
        </authorList>
    </citation>
    <scope>NUCLEOTIDE SEQUENCE [LARGE SCALE GENOMIC DNA]</scope>
</reference>
<dbReference type="WBParaSite" id="NBR_0001050301-mRNA-1">
    <property type="protein sequence ID" value="NBR_0001050301-mRNA-1"/>
    <property type="gene ID" value="NBR_0001050301"/>
</dbReference>
<sequence>MVDKESKSIRRMFPAVKSLRKMRQSGRVGARVCVWWWLMVVADEVAVGRPSADHPTGPIETKPPCFNVLLLDEVTDVTLP</sequence>
<organism evidence="3">
    <name type="scientific">Nippostrongylus brasiliensis</name>
    <name type="common">Rat hookworm</name>
    <dbReference type="NCBI Taxonomy" id="27835"/>
    <lineage>
        <taxon>Eukaryota</taxon>
        <taxon>Metazoa</taxon>
        <taxon>Ecdysozoa</taxon>
        <taxon>Nematoda</taxon>
        <taxon>Chromadorea</taxon>
        <taxon>Rhabditida</taxon>
        <taxon>Rhabditina</taxon>
        <taxon>Rhabditomorpha</taxon>
        <taxon>Strongyloidea</taxon>
        <taxon>Heligmosomidae</taxon>
        <taxon>Nippostrongylus</taxon>
    </lineage>
</organism>
<dbReference type="AlphaFoldDB" id="A0A0N4Y3T8"/>
<dbReference type="EMBL" id="UYSL01020329">
    <property type="protein sequence ID" value="VDL74093.1"/>
    <property type="molecule type" value="Genomic_DNA"/>
</dbReference>
<reference evidence="3" key="1">
    <citation type="submission" date="2017-02" db="UniProtKB">
        <authorList>
            <consortium name="WormBaseParasite"/>
        </authorList>
    </citation>
    <scope>IDENTIFICATION</scope>
</reference>
<evidence type="ECO:0000313" key="1">
    <source>
        <dbReference type="EMBL" id="VDL74093.1"/>
    </source>
</evidence>
<name>A0A0N4Y3T8_NIPBR</name>
<evidence type="ECO:0000313" key="2">
    <source>
        <dbReference type="Proteomes" id="UP000271162"/>
    </source>
</evidence>
<keyword evidence="2" id="KW-1185">Reference proteome</keyword>
<proteinExistence type="predicted"/>
<accession>A0A0N4Y3T8</accession>